<evidence type="ECO:0000256" key="5">
    <source>
        <dbReference type="ARBA" id="ARBA00023172"/>
    </source>
</evidence>
<dbReference type="PANTHER" id="PTHR33217:SF8">
    <property type="entry name" value="MUTATOR FAMILY TRANSPOSASE"/>
    <property type="match status" value="1"/>
</dbReference>
<name>A0A0K2Y1P4_CLOPF</name>
<sequence length="70" mass="8260">MKDLKLVNTAETVEIVLSQLDMLKEICDYKYANVIDSLYSNWNNLSIFFDFLSVIRKMIYTTNLIEGFNR</sequence>
<proteinExistence type="inferred from homology"/>
<dbReference type="GO" id="GO:0006313">
    <property type="term" value="P:DNA transposition"/>
    <property type="evidence" value="ECO:0007669"/>
    <property type="project" value="UniProtKB-UniRule"/>
</dbReference>
<keyword evidence="5 6" id="KW-0233">DNA recombination</keyword>
<evidence type="ECO:0000256" key="3">
    <source>
        <dbReference type="ARBA" id="ARBA00022578"/>
    </source>
</evidence>
<evidence type="ECO:0000256" key="1">
    <source>
        <dbReference type="ARBA" id="ARBA00002190"/>
    </source>
</evidence>
<accession>A0A0K2Y1P4</accession>
<protein>
    <recommendedName>
        <fullName evidence="6">Mutator family transposase</fullName>
    </recommendedName>
</protein>
<reference evidence="7" key="2">
    <citation type="submission" date="2015-09" db="EMBL/GenBank/DDBJ databases">
        <title>Functional analysis of a bacitracin resistant determinant located on ICECp1, a novel Tn916-like element from a conjugative plasmid in Clostridium perfringens.</title>
        <authorList>
            <person name="Han X."/>
            <person name="Du X.-D."/>
            <person name="Southey L."/>
            <person name="Bulach D.M."/>
            <person name="Seemann T."/>
            <person name="Yan X.-X."/>
            <person name="Bannam T.L."/>
            <person name="Rood J.I."/>
        </authorList>
    </citation>
    <scope>NUCLEOTIDE SEQUENCE [LARGE SCALE GENOMIC DNA]</scope>
    <source>
        <strain evidence="7">JIR12708</strain>
        <plasmid evidence="7">pJIR4150</plasmid>
    </source>
</reference>
<dbReference type="GO" id="GO:0004803">
    <property type="term" value="F:transposase activity"/>
    <property type="evidence" value="ECO:0007669"/>
    <property type="project" value="UniProtKB-UniRule"/>
</dbReference>
<comment type="similarity">
    <text evidence="2 6">Belongs to the transposase mutator family.</text>
</comment>
<dbReference type="GO" id="GO:0003677">
    <property type="term" value="F:DNA binding"/>
    <property type="evidence" value="ECO:0007669"/>
    <property type="project" value="UniProtKB-UniRule"/>
</dbReference>
<keyword evidence="3 6" id="KW-0815">Transposition</keyword>
<evidence type="ECO:0000256" key="2">
    <source>
        <dbReference type="ARBA" id="ARBA00010961"/>
    </source>
</evidence>
<evidence type="ECO:0000313" key="7">
    <source>
        <dbReference type="EMBL" id="CRG98307.1"/>
    </source>
</evidence>
<dbReference type="Pfam" id="PF00872">
    <property type="entry name" value="Transposase_mut"/>
    <property type="match status" value="1"/>
</dbReference>
<dbReference type="PANTHER" id="PTHR33217">
    <property type="entry name" value="TRANSPOSASE FOR INSERTION SEQUENCE ELEMENT IS1081"/>
    <property type="match status" value="1"/>
</dbReference>
<dbReference type="EMBL" id="LN835295">
    <property type="protein sequence ID" value="CRG98307.1"/>
    <property type="molecule type" value="Genomic_DNA"/>
</dbReference>
<keyword evidence="7" id="KW-0614">Plasmid</keyword>
<evidence type="ECO:0000256" key="6">
    <source>
        <dbReference type="RuleBase" id="RU365089"/>
    </source>
</evidence>
<dbReference type="AlphaFoldDB" id="A0A0K2Y1P4"/>
<geneLocation type="plasmid" evidence="7">
    <name>pJIR4150</name>
</geneLocation>
<reference evidence="7" key="1">
    <citation type="submission" date="2015-03" db="EMBL/GenBank/DDBJ databases">
        <authorList>
            <person name="Murphy D."/>
        </authorList>
    </citation>
    <scope>NUCLEOTIDE SEQUENCE</scope>
    <source>
        <strain evidence="7">JIR12708</strain>
        <plasmid evidence="7">pJIR4150</plasmid>
    </source>
</reference>
<dbReference type="InterPro" id="IPR001207">
    <property type="entry name" value="Transposase_mutator"/>
</dbReference>
<keyword evidence="4 6" id="KW-0238">DNA-binding</keyword>
<comment type="function">
    <text evidence="1 6">Required for the transposition of the insertion element.</text>
</comment>
<organism evidence="7">
    <name type="scientific">Clostridium perfringens</name>
    <dbReference type="NCBI Taxonomy" id="1502"/>
    <lineage>
        <taxon>Bacteria</taxon>
        <taxon>Bacillati</taxon>
        <taxon>Bacillota</taxon>
        <taxon>Clostridia</taxon>
        <taxon>Eubacteriales</taxon>
        <taxon>Clostridiaceae</taxon>
        <taxon>Clostridium</taxon>
    </lineage>
</organism>
<keyword evidence="6" id="KW-0814">Transposable element</keyword>
<evidence type="ECO:0000256" key="4">
    <source>
        <dbReference type="ARBA" id="ARBA00023125"/>
    </source>
</evidence>